<feature type="compositionally biased region" description="Basic and acidic residues" evidence="1">
    <location>
        <begin position="73"/>
        <end position="85"/>
    </location>
</feature>
<dbReference type="InterPro" id="IPR043502">
    <property type="entry name" value="DNA/RNA_pol_sf"/>
</dbReference>
<dbReference type="AlphaFoldDB" id="A0AAV1LN06"/>
<name>A0AAV1LN06_9NEOP</name>
<accession>A0AAV1LN06</accession>
<dbReference type="Pfam" id="PF00078">
    <property type="entry name" value="RVT_1"/>
    <property type="match status" value="1"/>
</dbReference>
<dbReference type="EMBL" id="CAVLGL010000093">
    <property type="protein sequence ID" value="CAK1596511.1"/>
    <property type="molecule type" value="Genomic_DNA"/>
</dbReference>
<evidence type="ECO:0000256" key="1">
    <source>
        <dbReference type="SAM" id="MobiDB-lite"/>
    </source>
</evidence>
<feature type="domain" description="Reverse transcriptase" evidence="2">
    <location>
        <begin position="750"/>
        <end position="1019"/>
    </location>
</feature>
<sequence>MDNRNRAKRIVNMALQSSPPPSSSTSTNEDFSSDHSSYHPQQNVEISTELEDSEDNEERRDPEGPVGNLGEINHPDSDEPVKGRKRVRNFDRWAKNIRKRKRTAGQEYRNVRGSIVPAKVFTPVVCSCRFKCSEQVSSENQEAIHVMFYQLTSWDAQTTWLCSAIMTLEPKRRKQRQNAQNPSRINYVRQFMLLDKRVCKSFFLKVIQISNKRLDYALRNKKSVSGIAERDKRGQHVPAHKLSDEKLNWIKDHINSFPKFVSHYGERRSTRKYLRPDLSMNKMYELFKAKCESEGKPILKKSAYVKVFTTEFNIHFYIPKADTCKTCDILEIAVKAEEDIETCLAIRVQKDQHIKLAGEVRNILNDCKSKVKTEESLLVATFDLERTLPLPYLNTGEVYYLRQLQMLNFGIHAYTKEGEKVLMNMWSEHCGARGSQEIMSSLHYFLEDSVPDTVKSLCFFSDCCSGQNRNWNVLHFMMFLVNKSPYLESITMHYLVSGHTYLPNDTDFSFISRELKKKTDIYTPEDWMKLVRDCRKQKPFTVRDMKNKFLESGVRSVLCVFDTHAPYKKCVFKSRPYPWMTPNLKFMISLKNKALSDFRKTKDVTKKEYFKTLNSLVNKTIYFEKVAYFNNNINSQKSRPKHLWKSLKSIILPLKKPKELSLHFTDAEKINDHFLNIPGSSKVNLSQLTYFEFNKYCQNSFSLEPTSAEAVFKVIKSLHSNAQGYDEITLNMLLLTCSDTLDVITALINTSFATSQFPELWKIAVVRPIPKNSNPLDIKDLRPISILPCLSKVIEKIVCRQITDYIEKHDILPKTQSGFKKGRGTVSALLDVTDNILQAQDQGLCTLLVLLDFSRAFESINISLLLSKLSYYGFDIKTVKWFSSYLTNRLQVVELKKPDGSPTRSKLATINRGVPQGSILGPILFILYSADITKHIWKCKFHIYADDIQVYISFKAENMNTAIIELNEDLQRIATWAENNSLVLNPAKTKYLLIGHKKGLNIIQTQSTALAPMLLGISIERVYEARNLGLNMDAGLRFENHVADCVRACFYRLKTLYKIRPYLNVELREQLVETLVLSKLNYADTVYGPRLLARTQRLVQRVQNACARFCYKIPTRSHLTPFLNKHYVLKMKSRRKLHLACLLFGVVKYKNPPYLHDKLALVARNRQGNNRLCSQQLSVQRHRTAAFRGSFRYAATKCWNNIPPPIRSLKNLHQFKIKLKKFLIDAQIQHGNINRESSFL</sequence>
<dbReference type="PROSITE" id="PS50878">
    <property type="entry name" value="RT_POL"/>
    <property type="match status" value="1"/>
</dbReference>
<protein>
    <recommendedName>
        <fullName evidence="2">Reverse transcriptase domain-containing protein</fullName>
    </recommendedName>
</protein>
<proteinExistence type="predicted"/>
<dbReference type="GO" id="GO:0071897">
    <property type="term" value="P:DNA biosynthetic process"/>
    <property type="evidence" value="ECO:0007669"/>
    <property type="project" value="UniProtKB-ARBA"/>
</dbReference>
<reference evidence="3 4" key="1">
    <citation type="submission" date="2023-11" db="EMBL/GenBank/DDBJ databases">
        <authorList>
            <person name="Hedman E."/>
            <person name="Englund M."/>
            <person name="Stromberg M."/>
            <person name="Nyberg Akerstrom W."/>
            <person name="Nylinder S."/>
            <person name="Jareborg N."/>
            <person name="Kallberg Y."/>
            <person name="Kronander E."/>
        </authorList>
    </citation>
    <scope>NUCLEOTIDE SEQUENCE [LARGE SCALE GENOMIC DNA]</scope>
</reference>
<evidence type="ECO:0000259" key="2">
    <source>
        <dbReference type="PROSITE" id="PS50878"/>
    </source>
</evidence>
<keyword evidence="4" id="KW-1185">Reference proteome</keyword>
<evidence type="ECO:0000313" key="3">
    <source>
        <dbReference type="EMBL" id="CAK1596511.1"/>
    </source>
</evidence>
<gene>
    <name evidence="3" type="ORF">PARMNEM_LOCUS15850</name>
</gene>
<dbReference type="Proteomes" id="UP001314205">
    <property type="component" value="Unassembled WGS sequence"/>
</dbReference>
<dbReference type="InterPro" id="IPR000477">
    <property type="entry name" value="RT_dom"/>
</dbReference>
<dbReference type="Pfam" id="PF25273">
    <property type="entry name" value="DUF7869"/>
    <property type="match status" value="1"/>
</dbReference>
<dbReference type="SUPFAM" id="SSF56672">
    <property type="entry name" value="DNA/RNA polymerases"/>
    <property type="match status" value="1"/>
</dbReference>
<organism evidence="3 4">
    <name type="scientific">Parnassius mnemosyne</name>
    <name type="common">clouded apollo</name>
    <dbReference type="NCBI Taxonomy" id="213953"/>
    <lineage>
        <taxon>Eukaryota</taxon>
        <taxon>Metazoa</taxon>
        <taxon>Ecdysozoa</taxon>
        <taxon>Arthropoda</taxon>
        <taxon>Hexapoda</taxon>
        <taxon>Insecta</taxon>
        <taxon>Pterygota</taxon>
        <taxon>Neoptera</taxon>
        <taxon>Endopterygota</taxon>
        <taxon>Lepidoptera</taxon>
        <taxon>Glossata</taxon>
        <taxon>Ditrysia</taxon>
        <taxon>Papilionoidea</taxon>
        <taxon>Papilionidae</taxon>
        <taxon>Parnassiinae</taxon>
        <taxon>Parnassini</taxon>
        <taxon>Parnassius</taxon>
        <taxon>Driopa</taxon>
    </lineage>
</organism>
<evidence type="ECO:0000313" key="4">
    <source>
        <dbReference type="Proteomes" id="UP001314205"/>
    </source>
</evidence>
<dbReference type="CDD" id="cd01650">
    <property type="entry name" value="RT_nLTR_like"/>
    <property type="match status" value="1"/>
</dbReference>
<dbReference type="PANTHER" id="PTHR10773:SF19">
    <property type="match status" value="1"/>
</dbReference>
<comment type="caution">
    <text evidence="3">The sequence shown here is derived from an EMBL/GenBank/DDBJ whole genome shotgun (WGS) entry which is preliminary data.</text>
</comment>
<feature type="region of interest" description="Disordered" evidence="1">
    <location>
        <begin position="1"/>
        <end position="85"/>
    </location>
</feature>
<dbReference type="InterPro" id="IPR057191">
    <property type="entry name" value="DUF7869"/>
</dbReference>
<dbReference type="PANTHER" id="PTHR10773">
    <property type="entry name" value="DNA-DIRECTED RNA POLYMERASES I, II, AND III SUBUNIT RPABC2"/>
    <property type="match status" value="1"/>
</dbReference>